<organism evidence="2 4">
    <name type="scientific">Plasmodium ovale wallikeri</name>
    <dbReference type="NCBI Taxonomy" id="864142"/>
    <lineage>
        <taxon>Eukaryota</taxon>
        <taxon>Sar</taxon>
        <taxon>Alveolata</taxon>
        <taxon>Apicomplexa</taxon>
        <taxon>Aconoidasida</taxon>
        <taxon>Haemosporida</taxon>
        <taxon>Plasmodiidae</taxon>
        <taxon>Plasmodium</taxon>
        <taxon>Plasmodium (Plasmodium)</taxon>
    </lineage>
</organism>
<evidence type="ECO:0000313" key="1">
    <source>
        <dbReference type="EMBL" id="SBT31165.1"/>
    </source>
</evidence>
<dbReference type="EMBL" id="FLRD01001406">
    <property type="protein sequence ID" value="SBT57204.1"/>
    <property type="molecule type" value="Genomic_DNA"/>
</dbReference>
<dbReference type="AlphaFoldDB" id="A0A1A9ALY7"/>
<dbReference type="Proteomes" id="UP000078550">
    <property type="component" value="Unassembled WGS sequence"/>
</dbReference>
<evidence type="ECO:0000313" key="3">
    <source>
        <dbReference type="Proteomes" id="UP000078550"/>
    </source>
</evidence>
<proteinExistence type="predicted"/>
<reference evidence="3 4" key="1">
    <citation type="submission" date="2016-05" db="EMBL/GenBank/DDBJ databases">
        <authorList>
            <person name="Naeem Raeece"/>
        </authorList>
    </citation>
    <scope>NUCLEOTIDE SEQUENCE [LARGE SCALE GENOMIC DNA]</scope>
</reference>
<dbReference type="Proteomes" id="UP000078555">
    <property type="component" value="Unassembled WGS sequence"/>
</dbReference>
<dbReference type="EMBL" id="FLRE01000012">
    <property type="protein sequence ID" value="SBT31165.1"/>
    <property type="molecule type" value="Genomic_DNA"/>
</dbReference>
<keyword evidence="4" id="KW-1185">Reference proteome</keyword>
<evidence type="ECO:0000313" key="4">
    <source>
        <dbReference type="Proteomes" id="UP000078555"/>
    </source>
</evidence>
<sequence length="98" mass="11300">MHLLECVLNASNFPIKREDFFSFFYFKNSSTMISGIKRTSRVNALGYTNILFIYQTNINTITCNFGTFPIILDSTAKADDNDQIGQTLHRQNINITYF</sequence>
<name>A0A1A9ALY7_PLAOA</name>
<evidence type="ECO:0000313" key="2">
    <source>
        <dbReference type="EMBL" id="SBT57204.1"/>
    </source>
</evidence>
<accession>A0A1A9ALY7</accession>
<protein>
    <submittedName>
        <fullName evidence="2">Uncharacterized protein</fullName>
    </submittedName>
</protein>
<reference evidence="2" key="2">
    <citation type="submission" date="2016-05" db="EMBL/GenBank/DDBJ databases">
        <authorList>
            <person name="Lavstsen T."/>
            <person name="Jespersen J.S."/>
        </authorList>
    </citation>
    <scope>NUCLEOTIDE SEQUENCE [LARGE SCALE GENOMIC DNA]</scope>
</reference>
<gene>
    <name evidence="2" type="ORF">POVWA1_080700</name>
    <name evidence="1" type="ORF">POVWA2_002690</name>
</gene>